<dbReference type="AlphaFoldDB" id="A0AAV0TFK9"/>
<feature type="compositionally biased region" description="Polar residues" evidence="1">
    <location>
        <begin position="157"/>
        <end position="179"/>
    </location>
</feature>
<accession>A0AAV0TFK9</accession>
<evidence type="ECO:0000313" key="3">
    <source>
        <dbReference type="Proteomes" id="UP001162029"/>
    </source>
</evidence>
<keyword evidence="3" id="KW-1185">Reference proteome</keyword>
<dbReference type="EMBL" id="CANTFM010000399">
    <property type="protein sequence ID" value="CAI5721079.1"/>
    <property type="molecule type" value="Genomic_DNA"/>
</dbReference>
<feature type="compositionally biased region" description="Basic and acidic residues" evidence="1">
    <location>
        <begin position="96"/>
        <end position="113"/>
    </location>
</feature>
<feature type="region of interest" description="Disordered" evidence="1">
    <location>
        <begin position="96"/>
        <end position="125"/>
    </location>
</feature>
<dbReference type="Proteomes" id="UP001162029">
    <property type="component" value="Unassembled WGS sequence"/>
</dbReference>
<evidence type="ECO:0000256" key="1">
    <source>
        <dbReference type="SAM" id="MobiDB-lite"/>
    </source>
</evidence>
<feature type="region of interest" description="Disordered" evidence="1">
    <location>
        <begin position="137"/>
        <end position="204"/>
    </location>
</feature>
<protein>
    <recommendedName>
        <fullName evidence="4">Polyprotein</fullName>
    </recommendedName>
</protein>
<comment type="caution">
    <text evidence="2">The sequence shown here is derived from an EMBL/GenBank/DDBJ whole genome shotgun (WGS) entry which is preliminary data.</text>
</comment>
<gene>
    <name evidence="2" type="ORF">PDE001_LOCUS2378</name>
</gene>
<reference evidence="2" key="1">
    <citation type="submission" date="2022-12" db="EMBL/GenBank/DDBJ databases">
        <authorList>
            <person name="Webb A."/>
        </authorList>
    </citation>
    <scope>NUCLEOTIDE SEQUENCE</scope>
    <source>
        <strain evidence="2">Pd1</strain>
    </source>
</reference>
<organism evidence="2 3">
    <name type="scientific">Peronospora destructor</name>
    <dbReference type="NCBI Taxonomy" id="86335"/>
    <lineage>
        <taxon>Eukaryota</taxon>
        <taxon>Sar</taxon>
        <taxon>Stramenopiles</taxon>
        <taxon>Oomycota</taxon>
        <taxon>Peronosporomycetes</taxon>
        <taxon>Peronosporales</taxon>
        <taxon>Peronosporaceae</taxon>
        <taxon>Peronospora</taxon>
    </lineage>
</organism>
<proteinExistence type="predicted"/>
<dbReference type="CDD" id="cd09272">
    <property type="entry name" value="RNase_HI_RT_Ty1"/>
    <property type="match status" value="1"/>
</dbReference>
<sequence length="204" mass="22353">MEAEFVAGSLVASELLGMYELLDEIGIKVEVPMILHIDNQAAIKQTTGEDSSGRAKHIAFYNYHIVRTHIQELRACFVNHKEARYNRVTPPSIRLRQEEEAARKAAESAEVSRSDTVSPSGAPIPQQFVSSLREAICRPPPDSLLDDTPDSSLDSSGNQVTPSEPDTFPTNDVTMSSDEVASTIDADDIDDTGSVQSDFNLEMK</sequence>
<name>A0AAV0TFK9_9STRA</name>
<evidence type="ECO:0008006" key="4">
    <source>
        <dbReference type="Google" id="ProtNLM"/>
    </source>
</evidence>
<evidence type="ECO:0000313" key="2">
    <source>
        <dbReference type="EMBL" id="CAI5721079.1"/>
    </source>
</evidence>